<evidence type="ECO:0000256" key="7">
    <source>
        <dbReference type="ARBA" id="ARBA00022786"/>
    </source>
</evidence>
<feature type="compositionally biased region" description="Polar residues" evidence="11">
    <location>
        <begin position="202"/>
        <end position="216"/>
    </location>
</feature>
<evidence type="ECO:0000259" key="13">
    <source>
        <dbReference type="PROSITE" id="PS50237"/>
    </source>
</evidence>
<evidence type="ECO:0000256" key="6">
    <source>
        <dbReference type="ARBA" id="ARBA00022737"/>
    </source>
</evidence>
<evidence type="ECO:0000256" key="5">
    <source>
        <dbReference type="ARBA" id="ARBA00022679"/>
    </source>
</evidence>
<dbReference type="Gene3D" id="3.30.2410.10">
    <property type="entry name" value="Hect, E3 ligase catalytic domain"/>
    <property type="match status" value="1"/>
</dbReference>
<dbReference type="Gene3D" id="3.30.2160.10">
    <property type="entry name" value="Hect, E3 ligase catalytic domain"/>
    <property type="match status" value="1"/>
</dbReference>
<dbReference type="Gene3D" id="3.90.1750.10">
    <property type="entry name" value="Hect, E3 ligase catalytic domains"/>
    <property type="match status" value="1"/>
</dbReference>
<dbReference type="PROSITE" id="PS50237">
    <property type="entry name" value="HECT"/>
    <property type="match status" value="1"/>
</dbReference>
<dbReference type="InterPro" id="IPR036020">
    <property type="entry name" value="WW_dom_sf"/>
</dbReference>
<dbReference type="PANTHER" id="PTHR11254:SF440">
    <property type="entry name" value="E3 UBIQUITIN-PROTEIN LIGASE NEDD-4"/>
    <property type="match status" value="1"/>
</dbReference>
<keyword evidence="5 8" id="KW-0808">Transferase</keyword>
<dbReference type="Gene3D" id="2.20.70.10">
    <property type="match status" value="2"/>
</dbReference>
<evidence type="ECO:0000256" key="1">
    <source>
        <dbReference type="ARBA" id="ARBA00000885"/>
    </source>
</evidence>
<feature type="domain" description="HECT" evidence="13">
    <location>
        <begin position="427"/>
        <end position="759"/>
    </location>
</feature>
<evidence type="ECO:0000313" key="15">
    <source>
        <dbReference type="Proteomes" id="UP000188320"/>
    </source>
</evidence>
<keyword evidence="7 8" id="KW-0833">Ubl conjugation pathway</keyword>
<dbReference type="PANTHER" id="PTHR11254">
    <property type="entry name" value="HECT DOMAIN UBIQUITIN-PROTEIN LIGASE"/>
    <property type="match status" value="1"/>
</dbReference>
<dbReference type="UniPathway" id="UPA00143"/>
<dbReference type="Proteomes" id="UP000188320">
    <property type="component" value="Unassembled WGS sequence"/>
</dbReference>
<sequence length="759" mass="85767">MTRRVNEYSIVTFQLKRHKNNIREKVKNLGEHSFLVENEIGDLYGRRKVLNVLVYGKKNKEREVAKLTYSIGVIEPILEDAQYAQGTTREGNAADGPTLTNISENGVERNEEHTNVAGERVLDARSGDTRAVDVKNNGGNTSGNAARLDTVGSSSRGSEMPGGYTVANLGGIDIGVSRLNITESASEGYNASNIISGDTRSVAGSISTSHSRSLGSGTAGDGRAIAEEAGEDRLPPGWEKRKDSEGRSYYLDHNTRTTTWKRPGRSESIGNSGRGRIDVEVGGSGAEGLPIGWEERVSATGRKYYVNHINRMTTWNDPRNSTNKSMGLNGKLINTSLGPMPPGWEIRRNEKGRIYFVDHNTKTTSWEDPRLTIKQEEGIPQYKRDFRRKNMYFKLQKEMRHKPGHQSFKIDRNDIVESAYKQIMSMDVDDLKKVLRIKIGDEEGIDYGGVSREFFYLLSRSIFNPAYCLFQYAAIDNYTLQINPQSGINPAHLDYFYFVGKIMGLAVFHQRYLDAFFTAQIYKSILRKPIRVDDMQSIDPEIYNSLLWMLDNDVTDLDMTFIVEIDRFGVKEVIELVPDGKNIVVTNENKYKFVDLNVNFRIIDNVKPQLDRLLAGFHEFVPLELIQVFDEREMEFVLGGLATIDIDDWKANTVYKNYNEMDMPVVWFWKCVSEMNSENRALLLQFVTGTSRVPVNGFKDLYGSDGPRKFTIEKLGTSSSLPKSHTCFNRIDLPPYESFDILVSKLTLAIENTVGFGQE</sequence>
<proteinExistence type="predicted"/>
<dbReference type="FunFam" id="2.20.70.10:FF:000017">
    <property type="entry name" value="E3 ubiquitin-protein ligase"/>
    <property type="match status" value="1"/>
</dbReference>
<feature type="region of interest" description="Disordered" evidence="11">
    <location>
        <begin position="202"/>
        <end position="278"/>
    </location>
</feature>
<dbReference type="CDD" id="cd00078">
    <property type="entry name" value="HECTc"/>
    <property type="match status" value="1"/>
</dbReference>
<feature type="domain" description="WW" evidence="12">
    <location>
        <begin position="338"/>
        <end position="371"/>
    </location>
</feature>
<dbReference type="InterPro" id="IPR035983">
    <property type="entry name" value="Hect_E3_ubiquitin_ligase"/>
</dbReference>
<evidence type="ECO:0000256" key="3">
    <source>
        <dbReference type="ARBA" id="ARBA00004906"/>
    </source>
</evidence>
<evidence type="ECO:0000313" key="14">
    <source>
        <dbReference type="EMBL" id="OMH85471.1"/>
    </source>
</evidence>
<evidence type="ECO:0000256" key="9">
    <source>
        <dbReference type="PIRSR" id="PIRSR001569-1"/>
    </source>
</evidence>
<reference evidence="15" key="1">
    <citation type="submission" date="2017-01" db="EMBL/GenBank/DDBJ databases">
        <authorList>
            <person name="Wang Y."/>
            <person name="White M."/>
            <person name="Kvist S."/>
            <person name="Moncalvo J.-M."/>
        </authorList>
    </citation>
    <scope>NUCLEOTIDE SEQUENCE [LARGE SCALE GENOMIC DNA]</scope>
    <source>
        <strain evidence="15">COL-18-3</strain>
    </source>
</reference>
<dbReference type="FunFam" id="3.30.2410.10:FF:000001">
    <property type="entry name" value="E3 ubiquitin-protein ligase NEDD4-like"/>
    <property type="match status" value="1"/>
</dbReference>
<dbReference type="SUPFAM" id="SSF51045">
    <property type="entry name" value="WW domain"/>
    <property type="match status" value="3"/>
</dbReference>
<feature type="region of interest" description="Disordered" evidence="11">
    <location>
        <begin position="133"/>
        <end position="159"/>
    </location>
</feature>
<feature type="compositionally biased region" description="Basic and acidic residues" evidence="11">
    <location>
        <begin position="231"/>
        <end position="246"/>
    </location>
</feature>
<evidence type="ECO:0000256" key="11">
    <source>
        <dbReference type="SAM" id="MobiDB-lite"/>
    </source>
</evidence>
<dbReference type="OrthoDB" id="8068875at2759"/>
<protein>
    <recommendedName>
        <fullName evidence="8">E3 ubiquitin-protein ligase</fullName>
        <ecNumber evidence="8">2.3.2.26</ecNumber>
    </recommendedName>
</protein>
<evidence type="ECO:0000256" key="2">
    <source>
        <dbReference type="ARBA" id="ARBA00004496"/>
    </source>
</evidence>
<comment type="pathway">
    <text evidence="3 8">Protein modification; protein ubiquitination.</text>
</comment>
<comment type="caution">
    <text evidence="14">The sequence shown here is derived from an EMBL/GenBank/DDBJ whole genome shotgun (WGS) entry which is preliminary data.</text>
</comment>
<dbReference type="EC" id="2.3.2.26" evidence="8"/>
<accession>A0A1R1PWY7</accession>
<dbReference type="EMBL" id="LSSK01000076">
    <property type="protein sequence ID" value="OMH85471.1"/>
    <property type="molecule type" value="Genomic_DNA"/>
</dbReference>
<evidence type="ECO:0000256" key="8">
    <source>
        <dbReference type="PIRNR" id="PIRNR001569"/>
    </source>
</evidence>
<evidence type="ECO:0000259" key="12">
    <source>
        <dbReference type="PROSITE" id="PS50020"/>
    </source>
</evidence>
<dbReference type="FunFam" id="3.90.1750.10:FF:000079">
    <property type="entry name" value="E3 ubiquitin-protein ligase"/>
    <property type="match status" value="1"/>
</dbReference>
<keyword evidence="15" id="KW-1185">Reference proteome</keyword>
<dbReference type="Pfam" id="PF00397">
    <property type="entry name" value="WW"/>
    <property type="match status" value="3"/>
</dbReference>
<name>A0A1R1PWY7_ZANCU</name>
<dbReference type="FunFam" id="3.30.2160.10:FF:000001">
    <property type="entry name" value="E3 ubiquitin-protein ligase NEDD4-like"/>
    <property type="match status" value="1"/>
</dbReference>
<feature type="domain" description="WW" evidence="12">
    <location>
        <begin position="287"/>
        <end position="320"/>
    </location>
</feature>
<comment type="subcellular location">
    <subcellularLocation>
        <location evidence="2">Cytoplasm</location>
    </subcellularLocation>
</comment>
<dbReference type="GO" id="GO:0005737">
    <property type="term" value="C:cytoplasm"/>
    <property type="evidence" value="ECO:0007669"/>
    <property type="project" value="UniProtKB-SubCell"/>
</dbReference>
<evidence type="ECO:0000256" key="10">
    <source>
        <dbReference type="PROSITE-ProRule" id="PRU00104"/>
    </source>
</evidence>
<dbReference type="SMART" id="SM00119">
    <property type="entry name" value="HECTc"/>
    <property type="match status" value="1"/>
</dbReference>
<dbReference type="PROSITE" id="PS50020">
    <property type="entry name" value="WW_DOMAIN_2"/>
    <property type="match status" value="3"/>
</dbReference>
<dbReference type="Pfam" id="PF00632">
    <property type="entry name" value="HECT"/>
    <property type="match status" value="1"/>
</dbReference>
<dbReference type="InterPro" id="IPR050409">
    <property type="entry name" value="E3_ubiq-protein_ligase"/>
</dbReference>
<dbReference type="PIRSF" id="PIRSF001569">
    <property type="entry name" value="E3_ub_ligase_SMURF1"/>
    <property type="match status" value="1"/>
</dbReference>
<dbReference type="InterPro" id="IPR001202">
    <property type="entry name" value="WW_dom"/>
</dbReference>
<dbReference type="SUPFAM" id="SSF56204">
    <property type="entry name" value="Hect, E3 ligase catalytic domain"/>
    <property type="match status" value="1"/>
</dbReference>
<feature type="domain" description="WW" evidence="12">
    <location>
        <begin position="232"/>
        <end position="265"/>
    </location>
</feature>
<dbReference type="PROSITE" id="PS01159">
    <property type="entry name" value="WW_DOMAIN_1"/>
    <property type="match status" value="3"/>
</dbReference>
<dbReference type="GO" id="GO:0006511">
    <property type="term" value="P:ubiquitin-dependent protein catabolic process"/>
    <property type="evidence" value="ECO:0007669"/>
    <property type="project" value="InterPro"/>
</dbReference>
<evidence type="ECO:0000256" key="4">
    <source>
        <dbReference type="ARBA" id="ARBA00022490"/>
    </source>
</evidence>
<dbReference type="AlphaFoldDB" id="A0A1R1PWY7"/>
<comment type="catalytic activity">
    <reaction evidence="1 8">
        <text>S-ubiquitinyl-[E2 ubiquitin-conjugating enzyme]-L-cysteine + [acceptor protein]-L-lysine = [E2 ubiquitin-conjugating enzyme]-L-cysteine + N(6)-ubiquitinyl-[acceptor protein]-L-lysine.</text>
        <dbReference type="EC" id="2.3.2.26"/>
    </reaction>
</comment>
<dbReference type="SMART" id="SM00456">
    <property type="entry name" value="WW"/>
    <property type="match status" value="3"/>
</dbReference>
<dbReference type="GO" id="GO:0061630">
    <property type="term" value="F:ubiquitin protein ligase activity"/>
    <property type="evidence" value="ECO:0007669"/>
    <property type="project" value="UniProtKB-EC"/>
</dbReference>
<dbReference type="GO" id="GO:0016567">
    <property type="term" value="P:protein ubiquitination"/>
    <property type="evidence" value="ECO:0007669"/>
    <property type="project" value="UniProtKB-UniPathway"/>
</dbReference>
<dbReference type="InterPro" id="IPR024928">
    <property type="entry name" value="E3_ub_ligase_SMURF1"/>
</dbReference>
<organism evidence="14 15">
    <name type="scientific">Zancudomyces culisetae</name>
    <name type="common">Gut fungus</name>
    <name type="synonym">Smittium culisetae</name>
    <dbReference type="NCBI Taxonomy" id="1213189"/>
    <lineage>
        <taxon>Eukaryota</taxon>
        <taxon>Fungi</taxon>
        <taxon>Fungi incertae sedis</taxon>
        <taxon>Zoopagomycota</taxon>
        <taxon>Kickxellomycotina</taxon>
        <taxon>Harpellomycetes</taxon>
        <taxon>Harpellales</taxon>
        <taxon>Legeriomycetaceae</taxon>
        <taxon>Zancudomyces</taxon>
    </lineage>
</organism>
<keyword evidence="4" id="KW-0963">Cytoplasm</keyword>
<dbReference type="InterPro" id="IPR000569">
    <property type="entry name" value="HECT_dom"/>
</dbReference>
<keyword evidence="6" id="KW-0677">Repeat</keyword>
<dbReference type="CDD" id="cd00201">
    <property type="entry name" value="WW"/>
    <property type="match status" value="3"/>
</dbReference>
<feature type="active site" description="Glycyl thioester intermediate" evidence="9 10">
    <location>
        <position position="727"/>
    </location>
</feature>
<gene>
    <name evidence="14" type="ORF">AX774_g961</name>
</gene>